<dbReference type="InterPro" id="IPR000602">
    <property type="entry name" value="Glyco_hydro_38_N"/>
</dbReference>
<accession>A0A8S3FX48</accession>
<dbReference type="PANTHER" id="PTHR11607">
    <property type="entry name" value="ALPHA-MANNOSIDASE"/>
    <property type="match status" value="1"/>
</dbReference>
<dbReference type="InterPro" id="IPR027291">
    <property type="entry name" value="Glyco_hydro_38_N_sf"/>
</dbReference>
<gene>
    <name evidence="3" type="ORF">SMN809_LOCUS63425</name>
</gene>
<feature type="signal peptide" evidence="1">
    <location>
        <begin position="1"/>
        <end position="20"/>
    </location>
</feature>
<feature type="non-terminal residue" evidence="3">
    <location>
        <position position="1"/>
    </location>
</feature>
<reference evidence="3" key="1">
    <citation type="submission" date="2021-02" db="EMBL/GenBank/DDBJ databases">
        <authorList>
            <person name="Nowell W R."/>
        </authorList>
    </citation>
    <scope>NUCLEOTIDE SEQUENCE</scope>
</reference>
<comment type="caution">
    <text evidence="3">The sequence shown here is derived from an EMBL/GenBank/DDBJ whole genome shotgun (WGS) entry which is preliminary data.</text>
</comment>
<dbReference type="AlphaFoldDB" id="A0A8S3FX48"/>
<evidence type="ECO:0000259" key="2">
    <source>
        <dbReference type="Pfam" id="PF01074"/>
    </source>
</evidence>
<dbReference type="Gene3D" id="3.20.110.10">
    <property type="entry name" value="Glycoside hydrolase 38, N terminal domain"/>
    <property type="match status" value="1"/>
</dbReference>
<dbReference type="FunFam" id="3.20.110.10:FF:000011">
    <property type="entry name" value="Lysosomal alpha-mannosidase, putative"/>
    <property type="match status" value="1"/>
</dbReference>
<dbReference type="EMBL" id="CAJOBI010273967">
    <property type="protein sequence ID" value="CAF5141509.1"/>
    <property type="molecule type" value="Genomic_DNA"/>
</dbReference>
<dbReference type="InterPro" id="IPR050843">
    <property type="entry name" value="Glycosyl_Hydrlase_38"/>
</dbReference>
<dbReference type="InterPro" id="IPR011330">
    <property type="entry name" value="Glyco_hydro/deAcase_b/a-brl"/>
</dbReference>
<organism evidence="3 4">
    <name type="scientific">Rotaria magnacalcarata</name>
    <dbReference type="NCBI Taxonomy" id="392030"/>
    <lineage>
        <taxon>Eukaryota</taxon>
        <taxon>Metazoa</taxon>
        <taxon>Spiralia</taxon>
        <taxon>Gnathifera</taxon>
        <taxon>Rotifera</taxon>
        <taxon>Eurotatoria</taxon>
        <taxon>Bdelloidea</taxon>
        <taxon>Philodinida</taxon>
        <taxon>Philodinidae</taxon>
        <taxon>Rotaria</taxon>
    </lineage>
</organism>
<evidence type="ECO:0000313" key="3">
    <source>
        <dbReference type="EMBL" id="CAF5141509.1"/>
    </source>
</evidence>
<dbReference type="Pfam" id="PF01074">
    <property type="entry name" value="Glyco_hydro_38N"/>
    <property type="match status" value="1"/>
</dbReference>
<name>A0A8S3FX48_9BILA</name>
<dbReference type="PANTHER" id="PTHR11607:SF3">
    <property type="entry name" value="LYSOSOMAL ALPHA-MANNOSIDASE"/>
    <property type="match status" value="1"/>
</dbReference>
<feature type="domain" description="Glycoside hydrolase family 38 N-terminal" evidence="2">
    <location>
        <begin position="43"/>
        <end position="184"/>
    </location>
</feature>
<dbReference type="GO" id="GO:0005764">
    <property type="term" value="C:lysosome"/>
    <property type="evidence" value="ECO:0007669"/>
    <property type="project" value="TreeGrafter"/>
</dbReference>
<keyword evidence="1" id="KW-0732">Signal</keyword>
<dbReference type="Proteomes" id="UP000676336">
    <property type="component" value="Unassembled WGS sequence"/>
</dbReference>
<dbReference type="GO" id="GO:0006013">
    <property type="term" value="P:mannose metabolic process"/>
    <property type="evidence" value="ECO:0007669"/>
    <property type="project" value="InterPro"/>
</dbReference>
<evidence type="ECO:0000313" key="4">
    <source>
        <dbReference type="Proteomes" id="UP000676336"/>
    </source>
</evidence>
<sequence>MQISTYCGLILLIVASCCFSIPIKQSNGCGYEACNLGDPNKLNVHIVPHSHDDVGWLKTVDQYYYGARNDIQHAGVQYILDSVMMALDENPDRRFIYVEIGFFWRWWNQQADDMKAKVKQFVNDGRLEFISGGWCMNDEASTHYNSIIDQHSLGAEFLRDNFGECGRPKIGWQIDPFGHSREQA</sequence>
<feature type="chain" id="PRO_5035858805" description="Glycoside hydrolase family 38 N-terminal domain-containing protein" evidence="1">
    <location>
        <begin position="21"/>
        <end position="184"/>
    </location>
</feature>
<dbReference type="GO" id="GO:0004559">
    <property type="term" value="F:alpha-mannosidase activity"/>
    <property type="evidence" value="ECO:0007669"/>
    <property type="project" value="InterPro"/>
</dbReference>
<dbReference type="SUPFAM" id="SSF88713">
    <property type="entry name" value="Glycoside hydrolase/deacetylase"/>
    <property type="match status" value="1"/>
</dbReference>
<protein>
    <recommendedName>
        <fullName evidence="2">Glycoside hydrolase family 38 N-terminal domain-containing protein</fullName>
    </recommendedName>
</protein>
<proteinExistence type="predicted"/>
<evidence type="ECO:0000256" key="1">
    <source>
        <dbReference type="SAM" id="SignalP"/>
    </source>
</evidence>